<accession>A0ABZ2WV84</accession>
<dbReference type="EMBL" id="CP151262">
    <property type="protein sequence ID" value="WZH44674.1"/>
    <property type="molecule type" value="Genomic_DNA"/>
</dbReference>
<keyword evidence="4" id="KW-1185">Reference proteome</keyword>
<gene>
    <name evidence="3" type="ORF">QYS62_005700</name>
</gene>
<feature type="domain" description="DNA replication regulator Sld3 C-terminal" evidence="2">
    <location>
        <begin position="243"/>
        <end position="499"/>
    </location>
</feature>
<dbReference type="Pfam" id="PF08639">
    <property type="entry name" value="Sld3_STD"/>
    <property type="match status" value="2"/>
</dbReference>
<feature type="region of interest" description="Disordered" evidence="1">
    <location>
        <begin position="167"/>
        <end position="199"/>
    </location>
</feature>
<feature type="region of interest" description="Disordered" evidence="1">
    <location>
        <begin position="421"/>
        <end position="440"/>
    </location>
</feature>
<dbReference type="InterPro" id="IPR013948">
    <property type="entry name" value="DNA_replication_reg_Sld3_C"/>
</dbReference>
<feature type="compositionally biased region" description="Polar residues" evidence="1">
    <location>
        <begin position="169"/>
        <end position="199"/>
    </location>
</feature>
<evidence type="ECO:0000313" key="4">
    <source>
        <dbReference type="Proteomes" id="UP001489902"/>
    </source>
</evidence>
<dbReference type="Proteomes" id="UP001489902">
    <property type="component" value="Chromosome 3"/>
</dbReference>
<dbReference type="PANTHER" id="PTHR28067:SF1">
    <property type="entry name" value="DNA REPLICATION REGULATOR SLD3"/>
    <property type="match status" value="1"/>
</dbReference>
<dbReference type="PANTHER" id="PTHR28067">
    <property type="entry name" value="DNA REPLICATION REGULATOR SLD3"/>
    <property type="match status" value="1"/>
</dbReference>
<name>A0ABZ2WV84_9HYPO</name>
<proteinExistence type="predicted"/>
<evidence type="ECO:0000256" key="1">
    <source>
        <dbReference type="SAM" id="MobiDB-lite"/>
    </source>
</evidence>
<dbReference type="Gene3D" id="1.20.58.2130">
    <property type="match status" value="1"/>
</dbReference>
<feature type="region of interest" description="Disordered" evidence="1">
    <location>
        <begin position="628"/>
        <end position="648"/>
    </location>
</feature>
<protein>
    <submittedName>
        <fullName evidence="3">DNA replication regulator SLD3-domain-containing protein</fullName>
    </submittedName>
</protein>
<reference evidence="3 4" key="1">
    <citation type="submission" date="2024-04" db="EMBL/GenBank/DDBJ databases">
        <title>Complete genome sequence of Fusarium acuminatum.</title>
        <authorList>
            <person name="Lan B."/>
        </authorList>
    </citation>
    <scope>NUCLEOTIDE SEQUENCE [LARGE SCALE GENOMIC DNA]</scope>
    <source>
        <strain evidence="3">1A</strain>
    </source>
</reference>
<sequence length="751" mass="83322">MQHLLKPSIAVKPHPPKLNVQPRILYPLMVLPREHFPLSCIDFHATNIDLASYRFFESHVKILDLESRMGSGPVVLLARKESSRAVYALERQENGLYAVCRLGPWVDLDVLAGRASAVCQQRLHPVVKSESQIQNGPSAITTPHIRKEEKSKRAAIEAIQSLVRKRPRSQSVSTMAESVKQETVSEAATPTETKLPSPTLQPEELAASLGELQNQPLLSTISTSTSIPMVIDEPTQPPTTEGIFDTLRTQYFDTLYKSMGSLAYFAKGPLSRARSTFQLDLESNLDMEDLIEFLKGLVLTTVQIDKKYRESIPGLIAHLKTVVDSSDEGRKKKRRARKMKLGKDGLYPHEETHIKKWWLTNKPELKDDETDVPTHQIRSLTSMLRTRETQLQMIIILEILALTTLKPTDEAEDSQLPALPGVAESQGDMAPPSAKKRNKHNLPVLVDVHADRLTIWQSTASDEQLLMEDSQVSQAPDGQAQQKASSEPLKDFCVDIIVPLKSGPLSRSSSISNLQDLRSSKKVQVEAELKEAISSLRKPNREVVGKALAEAAERRATVSLSAKKVRKPGRSSLGASVVKATPANARFKDMFAPKPDVTNTPMMSTEDVIPPSSLPSMVPSTGYRGTQRNIFRQSPTPDFERIGNTPTKVGTSFIRRPAKDIDVLPFPPSSPIVERRTVSAADLFNPGGITDRKRKVSFGSSRDDEIMATPVKAIKTKNIVDMENLNIEPEPPKPVSIYQKLGWDDDLDDLL</sequence>
<feature type="domain" description="DNA replication regulator Sld3 C-terminal" evidence="2">
    <location>
        <begin position="508"/>
        <end position="648"/>
    </location>
</feature>
<evidence type="ECO:0000259" key="2">
    <source>
        <dbReference type="Pfam" id="PF08639"/>
    </source>
</evidence>
<dbReference type="InterPro" id="IPR042511">
    <property type="entry name" value="Sld3"/>
</dbReference>
<organism evidence="3 4">
    <name type="scientific">Fusarium acuminatum</name>
    <dbReference type="NCBI Taxonomy" id="5515"/>
    <lineage>
        <taxon>Eukaryota</taxon>
        <taxon>Fungi</taxon>
        <taxon>Dikarya</taxon>
        <taxon>Ascomycota</taxon>
        <taxon>Pezizomycotina</taxon>
        <taxon>Sordariomycetes</taxon>
        <taxon>Hypocreomycetidae</taxon>
        <taxon>Hypocreales</taxon>
        <taxon>Nectriaceae</taxon>
        <taxon>Fusarium</taxon>
        <taxon>Fusarium tricinctum species complex</taxon>
    </lineage>
</organism>
<evidence type="ECO:0000313" key="3">
    <source>
        <dbReference type="EMBL" id="WZH44674.1"/>
    </source>
</evidence>